<evidence type="ECO:0000259" key="10">
    <source>
        <dbReference type="Pfam" id="PF21088"/>
    </source>
</evidence>
<dbReference type="SUPFAM" id="SSF82861">
    <property type="entry name" value="Mechanosensitive channel protein MscS (YggB), transmembrane region"/>
    <property type="match status" value="1"/>
</dbReference>
<feature type="transmembrane region" description="Helical" evidence="7">
    <location>
        <begin position="39"/>
        <end position="56"/>
    </location>
</feature>
<reference evidence="11" key="1">
    <citation type="submission" date="2022-06" db="EMBL/GenBank/DDBJ databases">
        <title>Sneathiella actinostolidae sp. nov., isolated from a sea anemonein the Western Pacific Ocean.</title>
        <authorList>
            <person name="Wei M.J."/>
        </authorList>
    </citation>
    <scope>NUCLEOTIDE SEQUENCE</scope>
    <source>
        <strain evidence="11">PHK-P5</strain>
    </source>
</reference>
<dbReference type="InterPro" id="IPR010920">
    <property type="entry name" value="LSM_dom_sf"/>
</dbReference>
<keyword evidence="5 7" id="KW-1133">Transmembrane helix</keyword>
<dbReference type="EMBL" id="CP098747">
    <property type="protein sequence ID" value="USG60867.1"/>
    <property type="molecule type" value="Genomic_DNA"/>
</dbReference>
<feature type="transmembrane region" description="Helical" evidence="7">
    <location>
        <begin position="110"/>
        <end position="131"/>
    </location>
</feature>
<dbReference type="InterPro" id="IPR006685">
    <property type="entry name" value="MscS_channel_2nd"/>
</dbReference>
<evidence type="ECO:0000313" key="11">
    <source>
        <dbReference type="EMBL" id="USG60867.1"/>
    </source>
</evidence>
<feature type="transmembrane region" description="Helical" evidence="7">
    <location>
        <begin position="225"/>
        <end position="252"/>
    </location>
</feature>
<feature type="transmembrane region" description="Helical" evidence="7">
    <location>
        <begin position="138"/>
        <end position="159"/>
    </location>
</feature>
<feature type="transmembrane region" description="Helical" evidence="7">
    <location>
        <begin position="179"/>
        <end position="204"/>
    </location>
</feature>
<dbReference type="Gene3D" id="3.30.70.100">
    <property type="match status" value="1"/>
</dbReference>
<name>A0ABY4W0Y1_9PROT</name>
<evidence type="ECO:0000256" key="6">
    <source>
        <dbReference type="ARBA" id="ARBA00023136"/>
    </source>
</evidence>
<dbReference type="Pfam" id="PF00924">
    <property type="entry name" value="MS_channel_2nd"/>
    <property type="match status" value="1"/>
</dbReference>
<comment type="subcellular location">
    <subcellularLocation>
        <location evidence="1">Cell membrane</location>
        <topology evidence="1">Multi-pass membrane protein</topology>
    </subcellularLocation>
</comment>
<feature type="transmembrane region" description="Helical" evidence="7">
    <location>
        <begin position="77"/>
        <end position="104"/>
    </location>
</feature>
<dbReference type="Pfam" id="PF21082">
    <property type="entry name" value="MS_channel_3rd"/>
    <property type="match status" value="1"/>
</dbReference>
<keyword evidence="12" id="KW-1185">Reference proteome</keyword>
<dbReference type="PANTHER" id="PTHR30347:SF1">
    <property type="entry name" value="MECHANOSENSITIVE CHANNEL MSCK"/>
    <property type="match status" value="1"/>
</dbReference>
<evidence type="ECO:0000259" key="8">
    <source>
        <dbReference type="Pfam" id="PF00924"/>
    </source>
</evidence>
<dbReference type="Gene3D" id="2.30.30.60">
    <property type="match status" value="1"/>
</dbReference>
<feature type="transmembrane region" description="Helical" evidence="7">
    <location>
        <begin position="258"/>
        <end position="279"/>
    </location>
</feature>
<dbReference type="InterPro" id="IPR011066">
    <property type="entry name" value="MscS_channel_C_sf"/>
</dbReference>
<keyword evidence="3" id="KW-1003">Cell membrane</keyword>
<feature type="domain" description="Mechanosensitive ion channel MscS C-terminal" evidence="9">
    <location>
        <begin position="341"/>
        <end position="424"/>
    </location>
</feature>
<protein>
    <submittedName>
        <fullName evidence="11">Mechanosensitive ion channel</fullName>
    </submittedName>
</protein>
<dbReference type="SUPFAM" id="SSF82689">
    <property type="entry name" value="Mechanosensitive channel protein MscS (YggB), C-terminal domain"/>
    <property type="match status" value="1"/>
</dbReference>
<dbReference type="Proteomes" id="UP001056291">
    <property type="component" value="Chromosome"/>
</dbReference>
<evidence type="ECO:0000313" key="12">
    <source>
        <dbReference type="Proteomes" id="UP001056291"/>
    </source>
</evidence>
<dbReference type="PANTHER" id="PTHR30347">
    <property type="entry name" value="POTASSIUM CHANNEL RELATED"/>
    <property type="match status" value="1"/>
</dbReference>
<keyword evidence="4 7" id="KW-0812">Transmembrane</keyword>
<dbReference type="InterPro" id="IPR049278">
    <property type="entry name" value="MS_channel_C"/>
</dbReference>
<feature type="domain" description="Mechanosensitive ion channel MscS" evidence="8">
    <location>
        <begin position="267"/>
        <end position="332"/>
    </location>
</feature>
<sequence length="443" mass="48251">MFESRADQVKLPGMDFQEIRDYLLSGWDRVVEHGTDVDVLAQVAVVLIGFCIAYFAQGRVQAGLKSLTGNFQPQSPFFRAIEILSGLALPLLWLIIEFVILAIFQGVGPPSVILSVTCSLLSAWILINIVTSLAENKVWARLVAICIWIITALSILELLEPTLVFLNGLAFNLGETRISMLGIAKAIVAGIVVFWITFGLSRFLEARVNKSKALTPSVQVLTSKLIRVGLVSAAILIILSNSGINITAFAVFSGALGVGIGFGLQKIVSNIISGIILLLDRSIKPGDVIEVGATYGRVHTMGARYASVITRDSMEYLIPNEDLITQQVINWSYSSKNVRLRVPIGVAYDADIPKTIALIEATAAEVSRVLKDPAPKCLMRGFGDSAIDLELRFWIADPESGCRNVSSEVLVKLWQAFKEAGVGIPFPQRDVRVEMVNQDPSHS</sequence>
<evidence type="ECO:0000256" key="5">
    <source>
        <dbReference type="ARBA" id="ARBA00022989"/>
    </source>
</evidence>
<organism evidence="11 12">
    <name type="scientific">Sneathiella marina</name>
    <dbReference type="NCBI Taxonomy" id="2950108"/>
    <lineage>
        <taxon>Bacteria</taxon>
        <taxon>Pseudomonadati</taxon>
        <taxon>Pseudomonadota</taxon>
        <taxon>Alphaproteobacteria</taxon>
        <taxon>Sneathiellales</taxon>
        <taxon>Sneathiellaceae</taxon>
        <taxon>Sneathiella</taxon>
    </lineage>
</organism>
<evidence type="ECO:0000256" key="2">
    <source>
        <dbReference type="ARBA" id="ARBA00008017"/>
    </source>
</evidence>
<feature type="domain" description="Mechanosensitive ion channel transmembrane helices 2/3" evidence="10">
    <location>
        <begin position="224"/>
        <end position="265"/>
    </location>
</feature>
<dbReference type="InterPro" id="IPR052702">
    <property type="entry name" value="MscS-like_channel"/>
</dbReference>
<dbReference type="InterPro" id="IPR011014">
    <property type="entry name" value="MscS_channel_TM-2"/>
</dbReference>
<dbReference type="InterPro" id="IPR023408">
    <property type="entry name" value="MscS_beta-dom_sf"/>
</dbReference>
<evidence type="ECO:0000256" key="7">
    <source>
        <dbReference type="SAM" id="Phobius"/>
    </source>
</evidence>
<dbReference type="Pfam" id="PF21088">
    <property type="entry name" value="MS_channel_1st"/>
    <property type="match status" value="1"/>
</dbReference>
<evidence type="ECO:0000256" key="3">
    <source>
        <dbReference type="ARBA" id="ARBA00022475"/>
    </source>
</evidence>
<dbReference type="InterPro" id="IPR049142">
    <property type="entry name" value="MS_channel_1st"/>
</dbReference>
<dbReference type="Gene3D" id="1.10.287.1260">
    <property type="match status" value="1"/>
</dbReference>
<evidence type="ECO:0000259" key="9">
    <source>
        <dbReference type="Pfam" id="PF21082"/>
    </source>
</evidence>
<dbReference type="SUPFAM" id="SSF50182">
    <property type="entry name" value="Sm-like ribonucleoproteins"/>
    <property type="match status" value="1"/>
</dbReference>
<keyword evidence="6 7" id="KW-0472">Membrane</keyword>
<comment type="similarity">
    <text evidence="2">Belongs to the MscS (TC 1.A.23) family.</text>
</comment>
<evidence type="ECO:0000256" key="4">
    <source>
        <dbReference type="ARBA" id="ARBA00022692"/>
    </source>
</evidence>
<accession>A0ABY4W0Y1</accession>
<dbReference type="RefSeq" id="WP_251933774.1">
    <property type="nucleotide sequence ID" value="NZ_CP098747.1"/>
</dbReference>
<gene>
    <name evidence="11" type="ORF">NBZ79_17045</name>
</gene>
<evidence type="ECO:0000256" key="1">
    <source>
        <dbReference type="ARBA" id="ARBA00004651"/>
    </source>
</evidence>
<proteinExistence type="inferred from homology"/>